<protein>
    <recommendedName>
        <fullName evidence="16">Cytochrome P450</fullName>
    </recommendedName>
</protein>
<dbReference type="InterPro" id="IPR036396">
    <property type="entry name" value="Cyt_P450_sf"/>
</dbReference>
<evidence type="ECO:0000256" key="5">
    <source>
        <dbReference type="ARBA" id="ARBA00022692"/>
    </source>
</evidence>
<evidence type="ECO:0000256" key="8">
    <source>
        <dbReference type="ARBA" id="ARBA00023002"/>
    </source>
</evidence>
<dbReference type="Pfam" id="PF00067">
    <property type="entry name" value="p450"/>
    <property type="match status" value="1"/>
</dbReference>
<dbReference type="Gene3D" id="1.10.630.10">
    <property type="entry name" value="Cytochrome P450"/>
    <property type="match status" value="1"/>
</dbReference>
<keyword evidence="10 12" id="KW-0503">Monooxygenase</keyword>
<dbReference type="InterPro" id="IPR001128">
    <property type="entry name" value="Cyt_P450"/>
</dbReference>
<keyword evidence="5 13" id="KW-0812">Transmembrane</keyword>
<evidence type="ECO:0000256" key="12">
    <source>
        <dbReference type="RuleBase" id="RU000461"/>
    </source>
</evidence>
<organism evidence="14 15">
    <name type="scientific">Citrullus colocynthis</name>
    <name type="common">colocynth</name>
    <dbReference type="NCBI Taxonomy" id="252529"/>
    <lineage>
        <taxon>Eukaryota</taxon>
        <taxon>Viridiplantae</taxon>
        <taxon>Streptophyta</taxon>
        <taxon>Embryophyta</taxon>
        <taxon>Tracheophyta</taxon>
        <taxon>Spermatophyta</taxon>
        <taxon>Magnoliopsida</taxon>
        <taxon>eudicotyledons</taxon>
        <taxon>Gunneridae</taxon>
        <taxon>Pentapetalae</taxon>
        <taxon>rosids</taxon>
        <taxon>fabids</taxon>
        <taxon>Cucurbitales</taxon>
        <taxon>Cucurbitaceae</taxon>
        <taxon>Benincaseae</taxon>
        <taxon>Citrullus</taxon>
    </lineage>
</organism>
<dbReference type="PROSITE" id="PS00086">
    <property type="entry name" value="CYTOCHROME_P450"/>
    <property type="match status" value="1"/>
</dbReference>
<dbReference type="PANTHER" id="PTHR24286">
    <property type="entry name" value="CYTOCHROME P450 26"/>
    <property type="match status" value="1"/>
</dbReference>
<keyword evidence="6 12" id="KW-0479">Metal-binding</keyword>
<evidence type="ECO:0000313" key="15">
    <source>
        <dbReference type="Proteomes" id="UP001642487"/>
    </source>
</evidence>
<name>A0ABP0ZGU7_9ROSI</name>
<accession>A0ABP0ZGU7</accession>
<keyword evidence="4 12" id="KW-0349">Heme</keyword>
<comment type="cofactor">
    <cofactor evidence="1">
        <name>heme</name>
        <dbReference type="ChEBI" id="CHEBI:30413"/>
    </cofactor>
</comment>
<keyword evidence="9 12" id="KW-0408">Iron</keyword>
<keyword evidence="8 12" id="KW-0560">Oxidoreductase</keyword>
<dbReference type="CDD" id="cd11043">
    <property type="entry name" value="CYP90-like"/>
    <property type="match status" value="1"/>
</dbReference>
<evidence type="ECO:0000256" key="9">
    <source>
        <dbReference type="ARBA" id="ARBA00023004"/>
    </source>
</evidence>
<evidence type="ECO:0000256" key="10">
    <source>
        <dbReference type="ARBA" id="ARBA00023033"/>
    </source>
</evidence>
<evidence type="ECO:0000256" key="3">
    <source>
        <dbReference type="ARBA" id="ARBA00010617"/>
    </source>
</evidence>
<comment type="similarity">
    <text evidence="3 12">Belongs to the cytochrome P450 family.</text>
</comment>
<evidence type="ECO:0000313" key="14">
    <source>
        <dbReference type="EMBL" id="CAK9329917.1"/>
    </source>
</evidence>
<gene>
    <name evidence="14" type="ORF">CITCOLO1_LOCUS22397</name>
</gene>
<dbReference type="EMBL" id="OZ021743">
    <property type="protein sequence ID" value="CAK9329917.1"/>
    <property type="molecule type" value="Genomic_DNA"/>
</dbReference>
<dbReference type="Proteomes" id="UP001642487">
    <property type="component" value="Chromosome 9"/>
</dbReference>
<sequence length="487" mass="55149">MENVCIALFILLVSFFSFALFILFYRHKAQFAYPNIPPGSIGYPIVGETLQMVAHERNGQPENFIFERAAKYKTEIFTTSVLGEPTAAFCSASGNKLLFSNEQKLVTPWWPKSADKVFPSTVKYNTNEEAKRTKNLLPQFIKPEALRRYVGVMDSIAQKHFASMWENKKEIVVVSTLKDYTFSLACRLFMSLEDVNEVQRIFKRFEEIASGIISVPIDFPGTMFRKAIKASEFVRKELLGIIRQRKTDLGEGKASATQDILSHMLLATDSNGQFIHEEDIAAKILGLLVGGHDTGVCTCTFVVKYLAALPHVYENVYNANGDSKIKDSGELLTWKDLQKMKYSWNVVSEVLRLFPPVQGAFRIALTDFVFNGFYIPKGWKLYWSAAATHKNAEYFAEPLKFEPKRFEGKGPAPFTYVPFGGGPRMCPGKEYARLEVLVFMHHLIKRFRLQLCLPHEEVTANPIPTPLHGLPVRLFPHAPPPHYSSSP</sequence>
<keyword evidence="15" id="KW-1185">Reference proteome</keyword>
<keyword evidence="11 13" id="KW-0472">Membrane</keyword>
<evidence type="ECO:0008006" key="16">
    <source>
        <dbReference type="Google" id="ProtNLM"/>
    </source>
</evidence>
<dbReference type="PRINTS" id="PR00463">
    <property type="entry name" value="EP450I"/>
</dbReference>
<keyword evidence="7 13" id="KW-1133">Transmembrane helix</keyword>
<dbReference type="InterPro" id="IPR002401">
    <property type="entry name" value="Cyt_P450_E_grp-I"/>
</dbReference>
<evidence type="ECO:0000256" key="6">
    <source>
        <dbReference type="ARBA" id="ARBA00022723"/>
    </source>
</evidence>
<evidence type="ECO:0000256" key="4">
    <source>
        <dbReference type="ARBA" id="ARBA00022617"/>
    </source>
</evidence>
<dbReference type="PRINTS" id="PR00385">
    <property type="entry name" value="P450"/>
</dbReference>
<dbReference type="PANTHER" id="PTHR24286:SF349">
    <property type="entry name" value="CYTOCHROME P450 716A1-RELATED"/>
    <property type="match status" value="1"/>
</dbReference>
<evidence type="ECO:0000256" key="11">
    <source>
        <dbReference type="ARBA" id="ARBA00023136"/>
    </source>
</evidence>
<proteinExistence type="inferred from homology"/>
<evidence type="ECO:0000256" key="2">
    <source>
        <dbReference type="ARBA" id="ARBA00004167"/>
    </source>
</evidence>
<dbReference type="SUPFAM" id="SSF48264">
    <property type="entry name" value="Cytochrome P450"/>
    <property type="match status" value="1"/>
</dbReference>
<reference evidence="14 15" key="1">
    <citation type="submission" date="2024-03" db="EMBL/GenBank/DDBJ databases">
        <authorList>
            <person name="Gkanogiannis A."/>
            <person name="Becerra Lopez-Lavalle L."/>
        </authorList>
    </citation>
    <scope>NUCLEOTIDE SEQUENCE [LARGE SCALE GENOMIC DNA]</scope>
</reference>
<evidence type="ECO:0000256" key="7">
    <source>
        <dbReference type="ARBA" id="ARBA00022989"/>
    </source>
</evidence>
<evidence type="ECO:0000256" key="1">
    <source>
        <dbReference type="ARBA" id="ARBA00001971"/>
    </source>
</evidence>
<dbReference type="InterPro" id="IPR017972">
    <property type="entry name" value="Cyt_P450_CS"/>
</dbReference>
<feature type="transmembrane region" description="Helical" evidence="13">
    <location>
        <begin position="6"/>
        <end position="25"/>
    </location>
</feature>
<evidence type="ECO:0000256" key="13">
    <source>
        <dbReference type="SAM" id="Phobius"/>
    </source>
</evidence>
<comment type="subcellular location">
    <subcellularLocation>
        <location evidence="2">Membrane</location>
        <topology evidence="2">Single-pass membrane protein</topology>
    </subcellularLocation>
</comment>